<comment type="caution">
    <text evidence="1">The sequence shown here is derived from an EMBL/GenBank/DDBJ whole genome shotgun (WGS) entry which is preliminary data.</text>
</comment>
<keyword evidence="2" id="KW-1185">Reference proteome</keyword>
<organism evidence="1 2">
    <name type="scientific">Rahnella ecdela</name>
    <dbReference type="NCBI Taxonomy" id="2816250"/>
    <lineage>
        <taxon>Bacteria</taxon>
        <taxon>Pseudomonadati</taxon>
        <taxon>Pseudomonadota</taxon>
        <taxon>Gammaproteobacteria</taxon>
        <taxon>Enterobacterales</taxon>
        <taxon>Yersiniaceae</taxon>
        <taxon>Rahnella</taxon>
    </lineage>
</organism>
<accession>A0ABS6LLP6</accession>
<dbReference type="EMBL" id="JAFMOY010000132">
    <property type="protein sequence ID" value="MBU9847852.1"/>
    <property type="molecule type" value="Genomic_DNA"/>
</dbReference>
<evidence type="ECO:0000313" key="1">
    <source>
        <dbReference type="EMBL" id="MBU9847852.1"/>
    </source>
</evidence>
<dbReference type="Proteomes" id="UP000739284">
    <property type="component" value="Unassembled WGS sequence"/>
</dbReference>
<reference evidence="1 2" key="1">
    <citation type="submission" date="2021-03" db="EMBL/GenBank/DDBJ databases">
        <title>Five novel Rahnella species.</title>
        <authorList>
            <person name="Brady C."/>
            <person name="Asselin J."/>
            <person name="Beer S."/>
            <person name="Bruberg M.B."/>
            <person name="Crampton B."/>
            <person name="Venter S."/>
            <person name="Arnold D."/>
            <person name="Denman S."/>
        </authorList>
    </citation>
    <scope>NUCLEOTIDE SEQUENCE [LARGE SCALE GENOMIC DNA]</scope>
    <source>
        <strain evidence="1 2">FRB 231</strain>
    </source>
</reference>
<evidence type="ECO:0000313" key="2">
    <source>
        <dbReference type="Proteomes" id="UP000739284"/>
    </source>
</evidence>
<dbReference type="RefSeq" id="WP_217151105.1">
    <property type="nucleotide sequence ID" value="NZ_JAFMOY010000132.1"/>
</dbReference>
<protein>
    <submittedName>
        <fullName evidence="1">Uncharacterized protein</fullName>
    </submittedName>
</protein>
<sequence length="58" mass="7033">MEKYDVMRFIRTLLKNRKFFDLRREVDSVSEIVGIIKIENPAQWPGFRKMLSQQTLIF</sequence>
<name>A0ABS6LLP6_9GAMM</name>
<proteinExistence type="predicted"/>
<gene>
    <name evidence="1" type="ORF">J1784_22910</name>
</gene>